<dbReference type="Pfam" id="PF02108">
    <property type="entry name" value="FliH"/>
    <property type="match status" value="1"/>
</dbReference>
<dbReference type="InterPro" id="IPR000563">
    <property type="entry name" value="Flag_FliH"/>
</dbReference>
<feature type="domain" description="Flagellar assembly protein FliH/Type III secretion system HrpE" evidence="10">
    <location>
        <begin position="126"/>
        <end position="248"/>
    </location>
</feature>
<dbReference type="GO" id="GO:0005829">
    <property type="term" value="C:cytosol"/>
    <property type="evidence" value="ECO:0007669"/>
    <property type="project" value="TreeGrafter"/>
</dbReference>
<dbReference type="GO" id="GO:0015031">
    <property type="term" value="P:protein transport"/>
    <property type="evidence" value="ECO:0007669"/>
    <property type="project" value="UniProtKB-KW"/>
</dbReference>
<evidence type="ECO:0000313" key="11">
    <source>
        <dbReference type="EMBL" id="MBB1485656.1"/>
    </source>
</evidence>
<evidence type="ECO:0000259" key="10">
    <source>
        <dbReference type="Pfam" id="PF02108"/>
    </source>
</evidence>
<dbReference type="InterPro" id="IPR051472">
    <property type="entry name" value="T3SS_Stator/FliH"/>
</dbReference>
<evidence type="ECO:0000256" key="7">
    <source>
        <dbReference type="ARBA" id="ARBA00022795"/>
    </source>
</evidence>
<dbReference type="RefSeq" id="WP_182807445.1">
    <property type="nucleotide sequence ID" value="NZ_JACJFM010000003.1"/>
</dbReference>
<name>A0A839IMY9_9GAMM</name>
<dbReference type="Proteomes" id="UP000565262">
    <property type="component" value="Unassembled WGS sequence"/>
</dbReference>
<organism evidence="11 12">
    <name type="scientific">Oceanospirillum sediminis</name>
    <dbReference type="NCBI Taxonomy" id="2760088"/>
    <lineage>
        <taxon>Bacteria</taxon>
        <taxon>Pseudomonadati</taxon>
        <taxon>Pseudomonadota</taxon>
        <taxon>Gammaproteobacteria</taxon>
        <taxon>Oceanospirillales</taxon>
        <taxon>Oceanospirillaceae</taxon>
        <taxon>Oceanospirillum</taxon>
    </lineage>
</organism>
<dbReference type="GO" id="GO:0009288">
    <property type="term" value="C:bacterial-type flagellum"/>
    <property type="evidence" value="ECO:0007669"/>
    <property type="project" value="InterPro"/>
</dbReference>
<evidence type="ECO:0000256" key="9">
    <source>
        <dbReference type="ARBA" id="ARBA00023225"/>
    </source>
</evidence>
<keyword evidence="9" id="KW-1006">Bacterial flagellum protein export</keyword>
<keyword evidence="11" id="KW-0966">Cell projection</keyword>
<dbReference type="PANTHER" id="PTHR34982">
    <property type="entry name" value="YOP PROTEINS TRANSLOCATION PROTEIN L"/>
    <property type="match status" value="1"/>
</dbReference>
<evidence type="ECO:0000256" key="3">
    <source>
        <dbReference type="ARBA" id="ARBA00006602"/>
    </source>
</evidence>
<keyword evidence="7" id="KW-1005">Bacterial flagellum biogenesis</keyword>
<dbReference type="GO" id="GO:0044781">
    <property type="term" value="P:bacterial-type flagellum organization"/>
    <property type="evidence" value="ECO:0007669"/>
    <property type="project" value="UniProtKB-KW"/>
</dbReference>
<evidence type="ECO:0000256" key="1">
    <source>
        <dbReference type="ARBA" id="ARBA00003041"/>
    </source>
</evidence>
<accession>A0A839IMY9</accession>
<evidence type="ECO:0000313" key="12">
    <source>
        <dbReference type="Proteomes" id="UP000565262"/>
    </source>
</evidence>
<sequence>MAANKQGMWTSEELEAFEKWEMPDLTGISLRSFSRGKMSDGIVPPEDEQEDVEEELQLPTQEEIDQIRQEAYDSAYAEGKAQGLHDGSVQGREEGFLKGKAEGYEDGKEQGYQEGLSQGQREIDAALTQLNDLMAQLHEPIEQQADEIEGVLYGLLEKLVTIITRKELHLSSDSVLEIIRESLELLPRNSERIRVFVSPQDLDLAKRQSEGSLDRWHVYADAALLPGGCRVETMNSLVDASVENRLSDLLEQVVAGRYSQDLP</sequence>
<keyword evidence="11" id="KW-0969">Cilium</keyword>
<comment type="subcellular location">
    <subcellularLocation>
        <location evidence="2">Cytoplasm</location>
    </subcellularLocation>
</comment>
<dbReference type="EMBL" id="JACJFM010000003">
    <property type="protein sequence ID" value="MBB1485656.1"/>
    <property type="molecule type" value="Genomic_DNA"/>
</dbReference>
<comment type="caution">
    <text evidence="11">The sequence shown here is derived from an EMBL/GenBank/DDBJ whole genome shotgun (WGS) entry which is preliminary data.</text>
</comment>
<evidence type="ECO:0000256" key="6">
    <source>
        <dbReference type="ARBA" id="ARBA00022490"/>
    </source>
</evidence>
<dbReference type="PANTHER" id="PTHR34982:SF1">
    <property type="entry name" value="FLAGELLAR ASSEMBLY PROTEIN FLIH"/>
    <property type="match status" value="1"/>
</dbReference>
<reference evidence="11 12" key="1">
    <citation type="submission" date="2020-08" db="EMBL/GenBank/DDBJ databases">
        <title>Oceanospirillum sp. nov. isolated from marine sediment.</title>
        <authorList>
            <person name="Ji X."/>
        </authorList>
    </citation>
    <scope>NUCLEOTIDE SEQUENCE [LARGE SCALE GENOMIC DNA]</scope>
    <source>
        <strain evidence="11 12">D5</strain>
    </source>
</reference>
<dbReference type="GO" id="GO:0003774">
    <property type="term" value="F:cytoskeletal motor activity"/>
    <property type="evidence" value="ECO:0007669"/>
    <property type="project" value="InterPro"/>
</dbReference>
<comment type="similarity">
    <text evidence="3">Belongs to the FliH family.</text>
</comment>
<keyword evidence="11" id="KW-0282">Flagellum</keyword>
<comment type="function">
    <text evidence="1">Needed for flagellar regrowth and assembly.</text>
</comment>
<dbReference type="PRINTS" id="PR01003">
    <property type="entry name" value="FLGFLIH"/>
</dbReference>
<evidence type="ECO:0000256" key="4">
    <source>
        <dbReference type="ARBA" id="ARBA00016507"/>
    </source>
</evidence>
<dbReference type="AlphaFoldDB" id="A0A839IMY9"/>
<keyword evidence="6" id="KW-0963">Cytoplasm</keyword>
<dbReference type="InterPro" id="IPR018035">
    <property type="entry name" value="Flagellar_FliH/T3SS_HrpE"/>
</dbReference>
<evidence type="ECO:0000256" key="2">
    <source>
        <dbReference type="ARBA" id="ARBA00004496"/>
    </source>
</evidence>
<keyword evidence="5" id="KW-0813">Transport</keyword>
<evidence type="ECO:0000256" key="8">
    <source>
        <dbReference type="ARBA" id="ARBA00022927"/>
    </source>
</evidence>
<protein>
    <recommendedName>
        <fullName evidence="4">Flagellar assembly protein FliH</fullName>
    </recommendedName>
</protein>
<keyword evidence="12" id="KW-1185">Reference proteome</keyword>
<evidence type="ECO:0000256" key="5">
    <source>
        <dbReference type="ARBA" id="ARBA00022448"/>
    </source>
</evidence>
<gene>
    <name evidence="11" type="ORF">H4O21_03415</name>
</gene>
<keyword evidence="8" id="KW-0653">Protein transport</keyword>
<dbReference type="GO" id="GO:0071973">
    <property type="term" value="P:bacterial-type flagellum-dependent cell motility"/>
    <property type="evidence" value="ECO:0007669"/>
    <property type="project" value="InterPro"/>
</dbReference>
<proteinExistence type="inferred from homology"/>